<accession>A0A5F2AZD2</accession>
<keyword evidence="1" id="KW-0812">Transmembrane</keyword>
<feature type="transmembrane region" description="Helical" evidence="1">
    <location>
        <begin position="35"/>
        <end position="60"/>
    </location>
</feature>
<evidence type="ECO:0000259" key="2">
    <source>
        <dbReference type="Pfam" id="PF09925"/>
    </source>
</evidence>
<feature type="transmembrane region" description="Helical" evidence="1">
    <location>
        <begin position="66"/>
        <end position="85"/>
    </location>
</feature>
<sequence length="394" mass="45562">MRLEQKLKKWVEEGLIRSEQSDAILKFEETRKTPYLYYSFIVLGVFVIGIGVIAIIAANWEELHDFLKLGVGLSVLTIISGLAFWKRENPNLFTVFTVLNSMLILGMIGLVSQVYHRGGEYYEAAALWCILNFLFLLATDSKTLLHLWLIGFQIFLTGWILDQKSGFDKTYWENYFFFCTTGFFTIWLAVEKFSLESRKGSIFLWTVLFLIAGSSFWGFRPSYDLWYSSLDGTKESWLQALKDYPWSNVWIRLAGLIPGIFLLFKMDSFSKSQKKSFVISLVALFLLYFPIFFLHTMQETFLASVWNRIVSMIPALLFVVFWLGFASAFRSHKRIFDLSVAVIGIRFLYFYFDLFGSLTYTGFGLIVSGILIIASTIGYLKFKGRVRTFLGEQE</sequence>
<dbReference type="RefSeq" id="WP_135671970.1">
    <property type="nucleotide sequence ID" value="NZ_RQGN01000089.1"/>
</dbReference>
<keyword evidence="1" id="KW-1133">Transmembrane helix</keyword>
<organism evidence="3 4">
    <name type="scientific">Leptospira barantonii</name>
    <dbReference type="NCBI Taxonomy" id="2023184"/>
    <lineage>
        <taxon>Bacteria</taxon>
        <taxon>Pseudomonadati</taxon>
        <taxon>Spirochaetota</taxon>
        <taxon>Spirochaetia</taxon>
        <taxon>Leptospirales</taxon>
        <taxon>Leptospiraceae</taxon>
        <taxon>Leptospira</taxon>
    </lineage>
</organism>
<evidence type="ECO:0000256" key="1">
    <source>
        <dbReference type="SAM" id="Phobius"/>
    </source>
</evidence>
<keyword evidence="1" id="KW-0472">Membrane</keyword>
<dbReference type="EMBL" id="RQGN01000089">
    <property type="protein sequence ID" value="TGL96152.1"/>
    <property type="molecule type" value="Genomic_DNA"/>
</dbReference>
<proteinExistence type="predicted"/>
<dbReference type="AlphaFoldDB" id="A0A5F2AZD2"/>
<evidence type="ECO:0000313" key="3">
    <source>
        <dbReference type="EMBL" id="TGL96152.1"/>
    </source>
</evidence>
<protein>
    <submittedName>
        <fullName evidence="3">DUF2157 domain-containing protein</fullName>
    </submittedName>
</protein>
<feature type="transmembrane region" description="Helical" evidence="1">
    <location>
        <begin position="92"/>
        <end position="115"/>
    </location>
</feature>
<feature type="transmembrane region" description="Helical" evidence="1">
    <location>
        <begin position="309"/>
        <end position="328"/>
    </location>
</feature>
<dbReference type="InterPro" id="IPR018677">
    <property type="entry name" value="DUF2157"/>
</dbReference>
<feature type="transmembrane region" description="Helical" evidence="1">
    <location>
        <begin position="358"/>
        <end position="380"/>
    </location>
</feature>
<feature type="domain" description="DUF2157" evidence="2">
    <location>
        <begin position="9"/>
        <end position="144"/>
    </location>
</feature>
<dbReference type="Proteomes" id="UP000298429">
    <property type="component" value="Unassembled WGS sequence"/>
</dbReference>
<dbReference type="Pfam" id="PF09925">
    <property type="entry name" value="DUF2157"/>
    <property type="match status" value="1"/>
</dbReference>
<feature type="transmembrane region" description="Helical" evidence="1">
    <location>
        <begin position="173"/>
        <end position="190"/>
    </location>
</feature>
<feature type="transmembrane region" description="Helical" evidence="1">
    <location>
        <begin position="202"/>
        <end position="219"/>
    </location>
</feature>
<feature type="transmembrane region" description="Helical" evidence="1">
    <location>
        <begin position="145"/>
        <end position="161"/>
    </location>
</feature>
<reference evidence="3 4" key="1">
    <citation type="journal article" date="2019" name="PLoS Negl. Trop. Dis.">
        <title>Revisiting the worldwide diversity of Leptospira species in the environment.</title>
        <authorList>
            <person name="Vincent A.T."/>
            <person name="Schiettekatte O."/>
            <person name="Bourhy P."/>
            <person name="Veyrier F.J."/>
            <person name="Picardeau M."/>
        </authorList>
    </citation>
    <scope>NUCLEOTIDE SEQUENCE [LARGE SCALE GENOMIC DNA]</scope>
    <source>
        <strain evidence="3 4">201702444</strain>
    </source>
</reference>
<comment type="caution">
    <text evidence="3">The sequence shown here is derived from an EMBL/GenBank/DDBJ whole genome shotgun (WGS) entry which is preliminary data.</text>
</comment>
<gene>
    <name evidence="3" type="ORF">EHQ76_16275</name>
</gene>
<feature type="transmembrane region" description="Helical" evidence="1">
    <location>
        <begin position="335"/>
        <end position="352"/>
    </location>
</feature>
<feature type="transmembrane region" description="Helical" evidence="1">
    <location>
        <begin position="244"/>
        <end position="264"/>
    </location>
</feature>
<feature type="transmembrane region" description="Helical" evidence="1">
    <location>
        <begin position="121"/>
        <end position="138"/>
    </location>
</feature>
<dbReference type="OrthoDB" id="5622130at2"/>
<evidence type="ECO:0000313" key="4">
    <source>
        <dbReference type="Proteomes" id="UP000298429"/>
    </source>
</evidence>
<name>A0A5F2AZD2_9LEPT</name>
<feature type="transmembrane region" description="Helical" evidence="1">
    <location>
        <begin position="276"/>
        <end position="297"/>
    </location>
</feature>